<feature type="domain" description="Endonuclease/exonuclease/phosphatase" evidence="1">
    <location>
        <begin position="31"/>
        <end position="274"/>
    </location>
</feature>
<sequence>MKRDDNPFEFRIYSNNVRVDSPESKRFPSEKGWSQRKDGAVGAIKSQISDYPTLIAIQEAKHNQLVDIKRGLNGNNNENFPYNHYGVGRDDGKEAGEYAAIIYNTQDWNLLNGSYKWLSPTPDTPSKAWGASNIRIVTFTTLQHKQSGKIVNFLNTHFDQTSEEARQKSASLIVDWIDQIPNDYPVFLSGDFNSLSSDASYQTISTKLADTDKKAYNHYNQNWNTYTGFESTDVQSVIDFIFAPQDSNTGSNPVTVIGHEVIPNNYNDYLFSDHRPVSTHFKLKW</sequence>
<dbReference type="EMBL" id="KV454546">
    <property type="protein sequence ID" value="ODV64944.1"/>
    <property type="molecule type" value="Genomic_DNA"/>
</dbReference>
<evidence type="ECO:0000313" key="3">
    <source>
        <dbReference type="Proteomes" id="UP000095085"/>
    </source>
</evidence>
<dbReference type="RefSeq" id="XP_020074011.1">
    <property type="nucleotide sequence ID" value="XM_020222632.1"/>
</dbReference>
<dbReference type="PANTHER" id="PTHR12121">
    <property type="entry name" value="CARBON CATABOLITE REPRESSOR PROTEIN 4"/>
    <property type="match status" value="1"/>
</dbReference>
<dbReference type="Pfam" id="PF03372">
    <property type="entry name" value="Exo_endo_phos"/>
    <property type="match status" value="1"/>
</dbReference>
<dbReference type="CDD" id="cd09083">
    <property type="entry name" value="EEP-1"/>
    <property type="match status" value="1"/>
</dbReference>
<name>A0A1E4RCG2_9ASCO</name>
<proteinExistence type="predicted"/>
<dbReference type="InterPro" id="IPR005135">
    <property type="entry name" value="Endo/exonuclease/phosphatase"/>
</dbReference>
<dbReference type="GeneID" id="30997181"/>
<protein>
    <submittedName>
        <fullName evidence="2">DNase I-like protein</fullName>
    </submittedName>
</protein>
<evidence type="ECO:0000313" key="2">
    <source>
        <dbReference type="EMBL" id="ODV64944.1"/>
    </source>
</evidence>
<dbReference type="SUPFAM" id="SSF56219">
    <property type="entry name" value="DNase I-like"/>
    <property type="match status" value="1"/>
</dbReference>
<dbReference type="InterPro" id="IPR050410">
    <property type="entry name" value="CCR4/nocturin_mRNA_transcr"/>
</dbReference>
<accession>A0A1E4RCG2</accession>
<gene>
    <name evidence="2" type="ORF">HYPBUDRAFT_163714</name>
</gene>
<reference evidence="3" key="1">
    <citation type="submission" date="2016-05" db="EMBL/GenBank/DDBJ databases">
        <title>Comparative genomics of biotechnologically important yeasts.</title>
        <authorList>
            <consortium name="DOE Joint Genome Institute"/>
            <person name="Riley R."/>
            <person name="Haridas S."/>
            <person name="Wolfe K.H."/>
            <person name="Lopes M.R."/>
            <person name="Hittinger C.T."/>
            <person name="Goker M."/>
            <person name="Salamov A."/>
            <person name="Wisecaver J."/>
            <person name="Long T.M."/>
            <person name="Aerts A.L."/>
            <person name="Barry K."/>
            <person name="Choi C."/>
            <person name="Clum A."/>
            <person name="Coughlan A.Y."/>
            <person name="Deshpande S."/>
            <person name="Douglass A.P."/>
            <person name="Hanson S.J."/>
            <person name="Klenk H.-P."/>
            <person name="Labutti K."/>
            <person name="Lapidus A."/>
            <person name="Lindquist E."/>
            <person name="Lipzen A."/>
            <person name="Meier-Kolthoff J.P."/>
            <person name="Ohm R.A."/>
            <person name="Otillar R.P."/>
            <person name="Pangilinan J."/>
            <person name="Peng Y."/>
            <person name="Rokas A."/>
            <person name="Rosa C.A."/>
            <person name="Scheuner C."/>
            <person name="Sibirny A.A."/>
            <person name="Slot J.C."/>
            <person name="Stielow J.B."/>
            <person name="Sun H."/>
            <person name="Kurtzman C.P."/>
            <person name="Blackwell M."/>
            <person name="Grigoriev I.V."/>
            <person name="Jeffries T.W."/>
        </authorList>
    </citation>
    <scope>NUCLEOTIDE SEQUENCE [LARGE SCALE GENOMIC DNA]</scope>
    <source>
        <strain evidence="3">NRRL Y-1933</strain>
    </source>
</reference>
<dbReference type="Proteomes" id="UP000095085">
    <property type="component" value="Unassembled WGS sequence"/>
</dbReference>
<dbReference type="InterPro" id="IPR036691">
    <property type="entry name" value="Endo/exonu/phosph_ase_sf"/>
</dbReference>
<dbReference type="GO" id="GO:0000175">
    <property type="term" value="F:3'-5'-RNA exonuclease activity"/>
    <property type="evidence" value="ECO:0007669"/>
    <property type="project" value="TreeGrafter"/>
</dbReference>
<evidence type="ECO:0000259" key="1">
    <source>
        <dbReference type="Pfam" id="PF03372"/>
    </source>
</evidence>
<dbReference type="Gene3D" id="3.60.10.10">
    <property type="entry name" value="Endonuclease/exonuclease/phosphatase"/>
    <property type="match status" value="1"/>
</dbReference>
<dbReference type="AlphaFoldDB" id="A0A1E4RCG2"/>
<keyword evidence="3" id="KW-1185">Reference proteome</keyword>
<dbReference type="PANTHER" id="PTHR12121:SF36">
    <property type="entry name" value="ENDONUCLEASE_EXONUCLEASE_PHOSPHATASE DOMAIN-CONTAINING PROTEIN"/>
    <property type="match status" value="1"/>
</dbReference>
<dbReference type="OrthoDB" id="276515at2759"/>
<organism evidence="2 3">
    <name type="scientific">Hyphopichia burtonii NRRL Y-1933</name>
    <dbReference type="NCBI Taxonomy" id="984485"/>
    <lineage>
        <taxon>Eukaryota</taxon>
        <taxon>Fungi</taxon>
        <taxon>Dikarya</taxon>
        <taxon>Ascomycota</taxon>
        <taxon>Saccharomycotina</taxon>
        <taxon>Pichiomycetes</taxon>
        <taxon>Debaryomycetaceae</taxon>
        <taxon>Hyphopichia</taxon>
    </lineage>
</organism>